<dbReference type="Pfam" id="PF20701">
    <property type="entry name" value="HetE-N"/>
    <property type="match status" value="1"/>
</dbReference>
<dbReference type="KEGG" id="cbei:LF65_00748"/>
<protein>
    <submittedName>
        <fullName evidence="1">Uncharacterized protein</fullName>
    </submittedName>
</protein>
<dbReference type="Proteomes" id="UP000031866">
    <property type="component" value="Chromosome"/>
</dbReference>
<reference evidence="2" key="1">
    <citation type="submission" date="2014-12" db="EMBL/GenBank/DDBJ databases">
        <title>Genome sequence of Clostridium beijerinckii strain 59B.</title>
        <authorList>
            <person name="Little G.T."/>
            <person name="Minton N.P."/>
        </authorList>
    </citation>
    <scope>NUCLEOTIDE SEQUENCE [LARGE SCALE GENOMIC DNA]</scope>
    <source>
        <strain evidence="2">59B</strain>
    </source>
</reference>
<dbReference type="EMBL" id="CP010086">
    <property type="protein sequence ID" value="AJG97375.1"/>
    <property type="molecule type" value="Genomic_DNA"/>
</dbReference>
<evidence type="ECO:0000313" key="2">
    <source>
        <dbReference type="Proteomes" id="UP000031866"/>
    </source>
</evidence>
<name>A0A0B5Q8V2_CLOBE</name>
<sequence>MFFFEAIAGGVLYDMVKKGLDITTKFLKNQIKDSVLESLTDEDLEIIVKQVNDMSDEIKNDRDKFEKAINSNIELSKISPKIKFSDDKEDNKIIIKDSFIEKSPIINTASGNVSINYGKDS</sequence>
<organism evidence="1 2">
    <name type="scientific">Clostridium beijerinckii</name>
    <name type="common">Clostridium MP</name>
    <dbReference type="NCBI Taxonomy" id="1520"/>
    <lineage>
        <taxon>Bacteria</taxon>
        <taxon>Bacillati</taxon>
        <taxon>Bacillota</taxon>
        <taxon>Clostridia</taxon>
        <taxon>Eubacteriales</taxon>
        <taxon>Clostridiaceae</taxon>
        <taxon>Clostridium</taxon>
    </lineage>
</organism>
<dbReference type="AlphaFoldDB" id="A0A0B5Q8V2"/>
<dbReference type="RefSeq" id="WP_041894161.1">
    <property type="nucleotide sequence ID" value="NZ_CP010086.2"/>
</dbReference>
<proteinExistence type="predicted"/>
<evidence type="ECO:0000313" key="1">
    <source>
        <dbReference type="EMBL" id="AJG97375.1"/>
    </source>
</evidence>
<gene>
    <name evidence="1" type="ORF">LF65_00748</name>
</gene>
<accession>A0A0B5Q8V2</accession>